<comment type="catalytic activity">
    <reaction evidence="1">
        <text>ATP + protein L-histidine = ADP + protein N-phospho-L-histidine.</text>
        <dbReference type="EC" id="2.7.13.3"/>
    </reaction>
</comment>
<dbReference type="SUPFAM" id="SSF55874">
    <property type="entry name" value="ATPase domain of HSP90 chaperone/DNA topoisomerase II/histidine kinase"/>
    <property type="match status" value="1"/>
</dbReference>
<keyword evidence="5 9" id="KW-0418">Kinase</keyword>
<dbReference type="SMART" id="SM00387">
    <property type="entry name" value="HATPase_c"/>
    <property type="match status" value="1"/>
</dbReference>
<keyword evidence="6" id="KW-0902">Two-component regulatory system</keyword>
<keyword evidence="3" id="KW-0597">Phosphoprotein</keyword>
<dbReference type="InterPro" id="IPR003594">
    <property type="entry name" value="HATPase_dom"/>
</dbReference>
<evidence type="ECO:0000313" key="9">
    <source>
        <dbReference type="EMBL" id="HGG02808.1"/>
    </source>
</evidence>
<evidence type="ECO:0000256" key="6">
    <source>
        <dbReference type="ARBA" id="ARBA00023012"/>
    </source>
</evidence>
<dbReference type="PRINTS" id="PR00344">
    <property type="entry name" value="BCTRLSENSOR"/>
</dbReference>
<organism evidence="9">
    <name type="scientific">Planktothricoides sp. SpSt-374</name>
    <dbReference type="NCBI Taxonomy" id="2282167"/>
    <lineage>
        <taxon>Bacteria</taxon>
        <taxon>Bacillati</taxon>
        <taxon>Cyanobacteriota</taxon>
        <taxon>Cyanophyceae</taxon>
        <taxon>Oscillatoriophycideae</taxon>
        <taxon>Oscillatoriales</taxon>
        <taxon>Oscillatoriaceae</taxon>
        <taxon>Planktothricoides</taxon>
    </lineage>
</organism>
<evidence type="ECO:0000256" key="1">
    <source>
        <dbReference type="ARBA" id="ARBA00000085"/>
    </source>
</evidence>
<dbReference type="EMBL" id="DSPX01000200">
    <property type="protein sequence ID" value="HGG02808.1"/>
    <property type="molecule type" value="Genomic_DNA"/>
</dbReference>
<evidence type="ECO:0000256" key="2">
    <source>
        <dbReference type="ARBA" id="ARBA00012438"/>
    </source>
</evidence>
<dbReference type="Pfam" id="PF02518">
    <property type="entry name" value="HATPase_c"/>
    <property type="match status" value="1"/>
</dbReference>
<dbReference type="GO" id="GO:0000155">
    <property type="term" value="F:phosphorelay sensor kinase activity"/>
    <property type="evidence" value="ECO:0007669"/>
    <property type="project" value="InterPro"/>
</dbReference>
<dbReference type="GO" id="GO:0016036">
    <property type="term" value="P:cellular response to phosphate starvation"/>
    <property type="evidence" value="ECO:0007669"/>
    <property type="project" value="TreeGrafter"/>
</dbReference>
<evidence type="ECO:0000256" key="3">
    <source>
        <dbReference type="ARBA" id="ARBA00022553"/>
    </source>
</evidence>
<dbReference type="CDD" id="cd00130">
    <property type="entry name" value="PAS"/>
    <property type="match status" value="1"/>
</dbReference>
<comment type="caution">
    <text evidence="9">The sequence shown here is derived from an EMBL/GenBank/DDBJ whole genome shotgun (WGS) entry which is preliminary data.</text>
</comment>
<dbReference type="InterPro" id="IPR050351">
    <property type="entry name" value="BphY/WalK/GraS-like"/>
</dbReference>
<dbReference type="EC" id="2.7.13.3" evidence="2"/>
<evidence type="ECO:0000256" key="5">
    <source>
        <dbReference type="ARBA" id="ARBA00022777"/>
    </source>
</evidence>
<dbReference type="InterPro" id="IPR004358">
    <property type="entry name" value="Sig_transdc_His_kin-like_C"/>
</dbReference>
<dbReference type="Gene3D" id="1.10.287.130">
    <property type="match status" value="1"/>
</dbReference>
<dbReference type="InterPro" id="IPR036890">
    <property type="entry name" value="HATPase_C_sf"/>
</dbReference>
<dbReference type="SUPFAM" id="SSF47384">
    <property type="entry name" value="Homodimeric domain of signal transducing histidine kinase"/>
    <property type="match status" value="1"/>
</dbReference>
<dbReference type="AlphaFoldDB" id="A0A7C3ZYT7"/>
<sequence>MAVLPFLFGLTLGIGLCLCQQFWIRKQLRQMLQMLQNDGSSISLPIVSRLRRAIAMSNREREQLQAEILAWQHLLQIAPFGFLQVDEENQLIWCNHQAQQLLHIQKWHPEHPRLLLKFVRDYELDQLIEQTREQQEPAVREWVFHPASHPPLQGAPQEMLQGRALTLRGYSWPLPQGQVGVFLENRQPLVELAQARNQWVSDLAHELRTPLTSIQLVAEMLPAHLQPPWTQRAERLLGEINRLIELVQEWLELCHLEAEPYKNLSRQPVELKSLIHRVWQTIEPLARQKQLTLSYSGPDLVSLLADESALTRVFLNIFDNSICHSLPQQQIQVVVTLRPSPEASTHPTGESTSVLIDMIDSGAGFRESDLPHVFERLYRGDPARSRQAPHSGLPPGVSATESAPNPPYARTAGSGLGLAIVKQIVQAHNGTIHAKNHPETGGAWLQIQLPYS</sequence>
<protein>
    <recommendedName>
        <fullName evidence="2">histidine kinase</fullName>
        <ecNumber evidence="2">2.7.13.3</ecNumber>
    </recommendedName>
</protein>
<dbReference type="InterPro" id="IPR003661">
    <property type="entry name" value="HisK_dim/P_dom"/>
</dbReference>
<feature type="domain" description="Histidine kinase" evidence="8">
    <location>
        <begin position="202"/>
        <end position="452"/>
    </location>
</feature>
<dbReference type="InterPro" id="IPR000014">
    <property type="entry name" value="PAS"/>
</dbReference>
<dbReference type="Gene3D" id="3.30.565.10">
    <property type="entry name" value="Histidine kinase-like ATPase, C-terminal domain"/>
    <property type="match status" value="1"/>
</dbReference>
<evidence type="ECO:0000256" key="4">
    <source>
        <dbReference type="ARBA" id="ARBA00022679"/>
    </source>
</evidence>
<dbReference type="Pfam" id="PF00512">
    <property type="entry name" value="HisKA"/>
    <property type="match status" value="1"/>
</dbReference>
<dbReference type="GO" id="GO:0004721">
    <property type="term" value="F:phosphoprotein phosphatase activity"/>
    <property type="evidence" value="ECO:0007669"/>
    <property type="project" value="TreeGrafter"/>
</dbReference>
<dbReference type="PANTHER" id="PTHR45453">
    <property type="entry name" value="PHOSPHATE REGULON SENSOR PROTEIN PHOR"/>
    <property type="match status" value="1"/>
</dbReference>
<dbReference type="CDD" id="cd00082">
    <property type="entry name" value="HisKA"/>
    <property type="match status" value="1"/>
</dbReference>
<keyword evidence="4" id="KW-0808">Transferase</keyword>
<proteinExistence type="predicted"/>
<name>A0A7C3ZYT7_9CYAN</name>
<dbReference type="PANTHER" id="PTHR45453:SF1">
    <property type="entry name" value="PHOSPHATE REGULON SENSOR PROTEIN PHOR"/>
    <property type="match status" value="1"/>
</dbReference>
<dbReference type="SMART" id="SM00388">
    <property type="entry name" value="HisKA"/>
    <property type="match status" value="1"/>
</dbReference>
<gene>
    <name evidence="9" type="ORF">ENR15_19740</name>
</gene>
<dbReference type="GO" id="GO:0005886">
    <property type="term" value="C:plasma membrane"/>
    <property type="evidence" value="ECO:0007669"/>
    <property type="project" value="TreeGrafter"/>
</dbReference>
<accession>A0A7C3ZYT7</accession>
<feature type="region of interest" description="Disordered" evidence="7">
    <location>
        <begin position="381"/>
        <end position="410"/>
    </location>
</feature>
<evidence type="ECO:0000259" key="8">
    <source>
        <dbReference type="PROSITE" id="PS50109"/>
    </source>
</evidence>
<dbReference type="PROSITE" id="PS50109">
    <property type="entry name" value="HIS_KIN"/>
    <property type="match status" value="1"/>
</dbReference>
<dbReference type="InterPro" id="IPR005467">
    <property type="entry name" value="His_kinase_dom"/>
</dbReference>
<reference evidence="9" key="1">
    <citation type="journal article" date="2020" name="mSystems">
        <title>Genome- and Community-Level Interaction Insights into Carbon Utilization and Element Cycling Functions of Hydrothermarchaeota in Hydrothermal Sediment.</title>
        <authorList>
            <person name="Zhou Z."/>
            <person name="Liu Y."/>
            <person name="Xu W."/>
            <person name="Pan J."/>
            <person name="Luo Z.H."/>
            <person name="Li M."/>
        </authorList>
    </citation>
    <scope>NUCLEOTIDE SEQUENCE [LARGE SCALE GENOMIC DNA]</scope>
    <source>
        <strain evidence="9">SpSt-374</strain>
    </source>
</reference>
<evidence type="ECO:0000256" key="7">
    <source>
        <dbReference type="SAM" id="MobiDB-lite"/>
    </source>
</evidence>
<dbReference type="InterPro" id="IPR036097">
    <property type="entry name" value="HisK_dim/P_sf"/>
</dbReference>